<keyword evidence="4" id="KW-1185">Reference proteome</keyword>
<dbReference type="AlphaFoldDB" id="A0A1H8XBK5"/>
<dbReference type="EMBL" id="FODT01000019">
    <property type="protein sequence ID" value="SEP37163.1"/>
    <property type="molecule type" value="Genomic_DNA"/>
</dbReference>
<sequence>MRGSDERSGALFNYVDLEARVRPDHPLRTIRRLANAALNDLSRDFDALYTSFGRPSIAPERLLRAMLLQAFYGIRSERLLMERLDFDLLFRWFVGLGVDDAVWDHSTFSKNRDRLLEGEIATKFLTALLARPDVKRLLSSEHFSVDGTLIEAWASIKSFRRKDGDDQDSDGPGRNAEPASTTRSAATTRIRARPIPKRDCTRKATASRPSSAT</sequence>
<protein>
    <submittedName>
        <fullName evidence="3">Transposase</fullName>
    </submittedName>
</protein>
<reference evidence="4" key="1">
    <citation type="submission" date="2016-10" db="EMBL/GenBank/DDBJ databases">
        <authorList>
            <person name="Varghese N."/>
            <person name="Submissions S."/>
        </authorList>
    </citation>
    <scope>NUCLEOTIDE SEQUENCE [LARGE SCALE GENOMIC DNA]</scope>
    <source>
        <strain evidence="4">DSM 123</strain>
    </source>
</reference>
<name>A0A1H8XBK5_9BRAD</name>
<feature type="region of interest" description="Disordered" evidence="1">
    <location>
        <begin position="161"/>
        <end position="213"/>
    </location>
</feature>
<evidence type="ECO:0000259" key="2">
    <source>
        <dbReference type="Pfam" id="PF05598"/>
    </source>
</evidence>
<proteinExistence type="predicted"/>
<dbReference type="Pfam" id="PF05598">
    <property type="entry name" value="DUF772"/>
    <property type="match status" value="1"/>
</dbReference>
<evidence type="ECO:0000313" key="4">
    <source>
        <dbReference type="Proteomes" id="UP000199615"/>
    </source>
</evidence>
<feature type="compositionally biased region" description="Low complexity" evidence="1">
    <location>
        <begin position="178"/>
        <end position="189"/>
    </location>
</feature>
<feature type="non-terminal residue" evidence="3">
    <location>
        <position position="213"/>
    </location>
</feature>
<dbReference type="PANTHER" id="PTHR35604:SF2">
    <property type="entry name" value="TRANSPOSASE INSH FOR INSERTION SEQUENCE ELEMENT IS5A-RELATED"/>
    <property type="match status" value="1"/>
</dbReference>
<evidence type="ECO:0000313" key="3">
    <source>
        <dbReference type="EMBL" id="SEP37163.1"/>
    </source>
</evidence>
<evidence type="ECO:0000256" key="1">
    <source>
        <dbReference type="SAM" id="MobiDB-lite"/>
    </source>
</evidence>
<gene>
    <name evidence="3" type="ORF">SAMN05444123_1191</name>
</gene>
<feature type="domain" description="Transposase InsH N-terminal" evidence="2">
    <location>
        <begin position="16"/>
        <end position="114"/>
    </location>
</feature>
<organism evidence="3 4">
    <name type="scientific">Rhodopseudomonas pseudopalustris</name>
    <dbReference type="NCBI Taxonomy" id="1513892"/>
    <lineage>
        <taxon>Bacteria</taxon>
        <taxon>Pseudomonadati</taxon>
        <taxon>Pseudomonadota</taxon>
        <taxon>Alphaproteobacteria</taxon>
        <taxon>Hyphomicrobiales</taxon>
        <taxon>Nitrobacteraceae</taxon>
        <taxon>Rhodopseudomonas</taxon>
    </lineage>
</organism>
<dbReference type="InterPro" id="IPR008490">
    <property type="entry name" value="Transposase_InsH_N"/>
</dbReference>
<dbReference type="PANTHER" id="PTHR35604">
    <property type="entry name" value="TRANSPOSASE INSH FOR INSERTION SEQUENCE ELEMENT IS5A-RELATED"/>
    <property type="match status" value="1"/>
</dbReference>
<accession>A0A1H8XBK5</accession>
<dbReference type="Proteomes" id="UP000199615">
    <property type="component" value="Unassembled WGS sequence"/>
</dbReference>